<dbReference type="PROSITE" id="PS50010">
    <property type="entry name" value="DH_2"/>
    <property type="match status" value="1"/>
</dbReference>
<dbReference type="InterPro" id="IPR002219">
    <property type="entry name" value="PKC_DAG/PE"/>
</dbReference>
<feature type="compositionally biased region" description="Low complexity" evidence="3">
    <location>
        <begin position="29"/>
        <end position="57"/>
    </location>
</feature>
<comment type="subcellular location">
    <subcellularLocation>
        <location evidence="1">Cytoplasm</location>
    </subcellularLocation>
</comment>
<dbReference type="EMBL" id="ML009110">
    <property type="protein sequence ID" value="RKO98180.1"/>
    <property type="molecule type" value="Genomic_DNA"/>
</dbReference>
<reference evidence="7" key="2">
    <citation type="submission" date="2018-04" db="EMBL/GenBank/DDBJ databases">
        <title>Leveraging single-cell genomics to expand the Fungal Tree of Life.</title>
        <authorList>
            <consortium name="DOE Joint Genome Institute"/>
            <person name="Ahrendt S.R."/>
            <person name="Quandt C.A."/>
            <person name="Ciobanu D."/>
            <person name="Clum A."/>
            <person name="Salamov A."/>
            <person name="Andreopoulos B."/>
            <person name="Cheng J.-F."/>
            <person name="Woyke T."/>
            <person name="Pelin A."/>
            <person name="Henrissat B."/>
            <person name="Benny G.L."/>
            <person name="Smith M.E."/>
            <person name="James T.Y."/>
            <person name="Grigoriev I.V."/>
        </authorList>
    </citation>
    <scope>NUCLEOTIDE SEQUENCE</scope>
    <source>
        <strain evidence="7">ATCC 52028</strain>
    </source>
</reference>
<evidence type="ECO:0000256" key="2">
    <source>
        <dbReference type="ARBA" id="ARBA00022490"/>
    </source>
</evidence>
<reference evidence="6" key="3">
    <citation type="submission" date="2018-08" db="EMBL/GenBank/DDBJ databases">
        <title>Leveraging single-cell genomics to expand the Fungal Tree of Life.</title>
        <authorList>
            <consortium name="DOE Joint Genome Institute"/>
            <person name="Ahrendt S.R."/>
            <person name="Quandt C.A."/>
            <person name="Ciobanu D."/>
            <person name="Clum A."/>
            <person name="Salamov A."/>
            <person name="Andreopoulos B."/>
            <person name="Cheng J.-F."/>
            <person name="Woyke T."/>
            <person name="Pelin A."/>
            <person name="Henrissat B."/>
            <person name="Reynolds N."/>
            <person name="Benny G.L."/>
            <person name="Smith M.E."/>
            <person name="James T.Y."/>
            <person name="Grigoriev I.V."/>
        </authorList>
    </citation>
    <scope>NUCLEOTIDE SEQUENCE</scope>
    <source>
        <strain evidence="6">ATCC 52028</strain>
    </source>
</reference>
<dbReference type="InterPro" id="IPR051480">
    <property type="entry name" value="Endocytic_GEF_Adapter"/>
</dbReference>
<feature type="compositionally biased region" description="Low complexity" evidence="3">
    <location>
        <begin position="1487"/>
        <end position="1500"/>
    </location>
</feature>
<dbReference type="OrthoDB" id="1716625at2759"/>
<feature type="compositionally biased region" description="Low complexity" evidence="3">
    <location>
        <begin position="10"/>
        <end position="22"/>
    </location>
</feature>
<feature type="region of interest" description="Disordered" evidence="3">
    <location>
        <begin position="1258"/>
        <end position="1392"/>
    </location>
</feature>
<keyword evidence="9" id="KW-1185">Reference proteome</keyword>
<feature type="compositionally biased region" description="Low complexity" evidence="3">
    <location>
        <begin position="1533"/>
        <end position="1556"/>
    </location>
</feature>
<feature type="region of interest" description="Disordered" evidence="3">
    <location>
        <begin position="1450"/>
        <end position="1631"/>
    </location>
</feature>
<gene>
    <name evidence="6" type="ORF">CAUPRSCDRAFT_10203</name>
    <name evidence="7" type="ORF">CXG81DRAFT_17066</name>
</gene>
<evidence type="ECO:0000313" key="8">
    <source>
        <dbReference type="Proteomes" id="UP000268535"/>
    </source>
</evidence>
<protein>
    <submittedName>
        <fullName evidence="7">Uncharacterized protein</fullName>
    </submittedName>
</protein>
<dbReference type="SMART" id="SM00325">
    <property type="entry name" value="RhoGEF"/>
    <property type="match status" value="1"/>
</dbReference>
<feature type="domain" description="DH" evidence="4">
    <location>
        <begin position="822"/>
        <end position="1007"/>
    </location>
</feature>
<feature type="region of interest" description="Disordered" evidence="3">
    <location>
        <begin position="1205"/>
        <end position="1242"/>
    </location>
</feature>
<evidence type="ECO:0000313" key="7">
    <source>
        <dbReference type="EMBL" id="RKP03445.1"/>
    </source>
</evidence>
<feature type="compositionally biased region" description="Polar residues" evidence="3">
    <location>
        <begin position="1304"/>
        <end position="1326"/>
    </location>
</feature>
<dbReference type="Gene3D" id="2.30.29.30">
    <property type="entry name" value="Pleckstrin-homology domain (PH domain)/Phosphotyrosine-binding domain (PTB)"/>
    <property type="match status" value="1"/>
</dbReference>
<feature type="compositionally biased region" description="Low complexity" evidence="3">
    <location>
        <begin position="1463"/>
        <end position="1479"/>
    </location>
</feature>
<proteinExistence type="predicted"/>
<dbReference type="SUPFAM" id="SSF48065">
    <property type="entry name" value="DBL homology domain (DH-domain)"/>
    <property type="match status" value="1"/>
</dbReference>
<dbReference type="GO" id="GO:0005737">
    <property type="term" value="C:cytoplasm"/>
    <property type="evidence" value="ECO:0007669"/>
    <property type="project" value="UniProtKB-SubCell"/>
</dbReference>
<dbReference type="PANTHER" id="PTHR46006:SF6">
    <property type="entry name" value="INTERSECTIN-2 ISOFORM X1"/>
    <property type="match status" value="1"/>
</dbReference>
<dbReference type="Gene3D" id="1.20.900.10">
    <property type="entry name" value="Dbl homology (DH) domain"/>
    <property type="match status" value="1"/>
</dbReference>
<dbReference type="GO" id="GO:0005085">
    <property type="term" value="F:guanyl-nucleotide exchange factor activity"/>
    <property type="evidence" value="ECO:0007669"/>
    <property type="project" value="InterPro"/>
</dbReference>
<feature type="compositionally biased region" description="Low complexity" evidence="3">
    <location>
        <begin position="1581"/>
        <end position="1595"/>
    </location>
</feature>
<dbReference type="InterPro" id="IPR000159">
    <property type="entry name" value="RA_dom"/>
</dbReference>
<feature type="domain" description="Phorbol-ester/DAG-type" evidence="5">
    <location>
        <begin position="517"/>
        <end position="575"/>
    </location>
</feature>
<dbReference type="STRING" id="1555241.A0A4P9XDA8"/>
<dbReference type="CDD" id="cd00160">
    <property type="entry name" value="RhoGEF"/>
    <property type="match status" value="1"/>
</dbReference>
<dbReference type="InterPro" id="IPR011993">
    <property type="entry name" value="PH-like_dom_sf"/>
</dbReference>
<evidence type="ECO:0000256" key="1">
    <source>
        <dbReference type="ARBA" id="ARBA00004496"/>
    </source>
</evidence>
<dbReference type="EMBL" id="ML014123">
    <property type="protein sequence ID" value="RKP03445.1"/>
    <property type="molecule type" value="Genomic_DNA"/>
</dbReference>
<reference evidence="8 9" key="1">
    <citation type="journal article" date="2018" name="Nat. Microbiol.">
        <title>Leveraging single-cell genomics to expand the fungal tree of life.</title>
        <authorList>
            <person name="Ahrendt S.R."/>
            <person name="Quandt C.A."/>
            <person name="Ciobanu D."/>
            <person name="Clum A."/>
            <person name="Salamov A."/>
            <person name="Andreopoulos B."/>
            <person name="Cheng J.F."/>
            <person name="Woyke T."/>
            <person name="Pelin A."/>
            <person name="Henrissat B."/>
            <person name="Reynolds N.K."/>
            <person name="Benny G.L."/>
            <person name="Smith M.E."/>
            <person name="James T.Y."/>
            <person name="Grigoriev I.V."/>
        </authorList>
    </citation>
    <scope>NUCLEOTIDE SEQUENCE [LARGE SCALE GENOMIC DNA]</scope>
    <source>
        <strain evidence="8 9">ATCC 52028</strain>
    </source>
</reference>
<dbReference type="CDD" id="cd00029">
    <property type="entry name" value="C1"/>
    <property type="match status" value="1"/>
</dbReference>
<dbReference type="Pfam" id="PF00621">
    <property type="entry name" value="RhoGEF"/>
    <property type="match status" value="1"/>
</dbReference>
<feature type="region of interest" description="Disordered" evidence="3">
    <location>
        <begin position="1"/>
        <end position="114"/>
    </location>
</feature>
<dbReference type="SMART" id="SM00109">
    <property type="entry name" value="C1"/>
    <property type="match status" value="1"/>
</dbReference>
<dbReference type="PANTHER" id="PTHR46006">
    <property type="entry name" value="RHO GUANINE NUCLEOTIDE EXCHANGE FACTOR AT 64C, ISOFORM A"/>
    <property type="match status" value="1"/>
</dbReference>
<dbReference type="Proteomes" id="UP000274922">
    <property type="component" value="Unassembled WGS sequence"/>
</dbReference>
<feature type="compositionally biased region" description="Basic and acidic residues" evidence="3">
    <location>
        <begin position="83"/>
        <end position="100"/>
    </location>
</feature>
<evidence type="ECO:0000256" key="3">
    <source>
        <dbReference type="SAM" id="MobiDB-lite"/>
    </source>
</evidence>
<dbReference type="Proteomes" id="UP000268535">
    <property type="component" value="Unassembled WGS sequence"/>
</dbReference>
<dbReference type="Gene3D" id="1.10.287.160">
    <property type="entry name" value="HR1 repeat"/>
    <property type="match status" value="1"/>
</dbReference>
<dbReference type="InterPro" id="IPR000219">
    <property type="entry name" value="DH_dom"/>
</dbReference>
<evidence type="ECO:0000313" key="6">
    <source>
        <dbReference type="EMBL" id="RKO98180.1"/>
    </source>
</evidence>
<dbReference type="GO" id="GO:0007165">
    <property type="term" value="P:signal transduction"/>
    <property type="evidence" value="ECO:0007669"/>
    <property type="project" value="InterPro"/>
</dbReference>
<feature type="region of interest" description="Disordered" evidence="3">
    <location>
        <begin position="1171"/>
        <end position="1191"/>
    </location>
</feature>
<evidence type="ECO:0000259" key="4">
    <source>
        <dbReference type="PROSITE" id="PS50010"/>
    </source>
</evidence>
<feature type="compositionally biased region" description="Low complexity" evidence="3">
    <location>
        <begin position="1337"/>
        <end position="1356"/>
    </location>
</feature>
<sequence length="1660" mass="179998">MDHAERESAEAPPLADRAALAPSESGADSSVPAASPSPTSPTSPTSPASAISPTSTASDDRAEADAAPCTPSPGADQSGTSPESRDEPRSPPIDGDHEADQQSSPMGPAPASGLVDLSVSTHRKASLLSQDPLAALRPAASDNRPQIEIANQGVAESPFKTPETTAARSGGSTATSSHAYVSLVRARDNLAYAAIGNIMTFGSLTENFAKRQAIEAMQDMRSPKKNHHDFLSEIEERGFSGIWGHVITRCYFLVFLMYHDLHALYFFKMEAQNYIADYGSIYSSARKTHATRIYNVFFGKNASIPYRGNQLHQAEVQRAITNIRASLDNPEASIFDDLMFLSTMMLEECCTGIVSPETSSFSTPQSGAPPQLTACFMASAARQAMRNDMRGTRHLTSIQYTRALERLNDLPPNLVIGAEVNERLEVVYQMLTQEYEESKRLLALMAVRKSKEKDAERMMRPKSMGSLNANYKRVSSASDLGPEAENPHPTVGVIATRETWKRSSIQNLLILNDSDVSHAFVRCVGNEENGFCEFCFHSFGNSERPANDEGGSPYRCETCGYVCHKNCRNSIHISCVRSSSTVEVDIGTELHSEKIARVNERRRAIQAEIDIEEKIRDGFRRLKGAKSTSPGKSKKHLTQADMEIMTQEDRSSKKIEILKCELRRCQVQLLSLGAMDETDKRNDAFASNALLAGQADSNMDLSTGQVIKVTTVDPSTKIESTKGIYVKSETTIRALVALTLEKFLLPGGPDDYELTYIQETETDRPAQTAAFAMEDVVLTVVQNLSQDSYTLVPNKDLSTMTQRRVGDSSRRQEEEARLQARKQYEVVVEICDAETRYYQDLMIIIECFMNPLSEQLKATHAKQIAEVFSNLSELSALHEALAESCQHVMTLSQEDSLLALLNVYEKHTHALTLYTVYCSNQSHARRQIGKLRTDVNIHRQFSQLEANPRLHKLGISDMLVKPMHRITRYPILFKRLHGYVPQDSIAHQRLQTLIASVEKTVGQVNEAVRHREALWRIQEIEDSLEFANPADKFHLVTGNRELISEKTFQLLCKKNGAATFIDVNLMVFSDILLITRLKRGEQLYLLRPAIPLESVIFIDKPDSDGMRNIHQMVHIGKEVHTFQSKSSYDKNMWLQQLDSIRTAFMALFHDFEKQYLRDFLFVRPIATSGSAVGSIGRRQGSLMPSPDSETDATIIGDQAMLKRRATATERDSNTVQRTPSHSSLLSSNPSVTTPGGGDAPIHRTLSWTQLGRVTSLSRIEDDATHGGTATSGGSRVKRLPTVNSNYGVGRSSTMFTHHAKERSVSQPAPTSNSSPHLKSGANQTGDSIRCATPETTSCASASSQMASPPVSSSSLAQTGRRDGRRMPSFGRSKSLENTLKNEAGAGRVPTEQTTLAGSSLPRMLASSSGGSVALTGAATVVHRGKEKRRTMTEQAASSAMATATVAAPVIGSPHGEASTTLTASPPSLGSAASSGGAPQPSTPSRPSPQQQPSAQLQSPQVGPSVKSPRGTGGKRWTLGLSGFKLPWIDHGHPTTSAPTSGPASSGPESSKSPTSPIDDRAPASGYDHGPVIVLPGDGERTAASPTVASASAVPAPTIPTPAIPTPSEGSTGHLAPTGFAGQPPAITAKFGHSPIDVDSLLLQAHPSDSANSAGSENFTT</sequence>
<feature type="compositionally biased region" description="Low complexity" evidence="3">
    <location>
        <begin position="1218"/>
        <end position="1233"/>
    </location>
</feature>
<keyword evidence="2" id="KW-0963">Cytoplasm</keyword>
<dbReference type="GO" id="GO:0035025">
    <property type="term" value="P:positive regulation of Rho protein signal transduction"/>
    <property type="evidence" value="ECO:0007669"/>
    <property type="project" value="TreeGrafter"/>
</dbReference>
<dbReference type="InterPro" id="IPR035899">
    <property type="entry name" value="DBL_dom_sf"/>
</dbReference>
<evidence type="ECO:0000259" key="5">
    <source>
        <dbReference type="PROSITE" id="PS50081"/>
    </source>
</evidence>
<dbReference type="Pfam" id="PF00788">
    <property type="entry name" value="RA"/>
    <property type="match status" value="1"/>
</dbReference>
<evidence type="ECO:0000313" key="9">
    <source>
        <dbReference type="Proteomes" id="UP000274922"/>
    </source>
</evidence>
<feature type="region of interest" description="Disordered" evidence="3">
    <location>
        <begin position="151"/>
        <end position="173"/>
    </location>
</feature>
<name>A0A4P9XDA8_9FUNG</name>
<organism evidence="7 9">
    <name type="scientific">Caulochytrium protostelioides</name>
    <dbReference type="NCBI Taxonomy" id="1555241"/>
    <lineage>
        <taxon>Eukaryota</taxon>
        <taxon>Fungi</taxon>
        <taxon>Fungi incertae sedis</taxon>
        <taxon>Chytridiomycota</taxon>
        <taxon>Chytridiomycota incertae sedis</taxon>
        <taxon>Chytridiomycetes</taxon>
        <taxon>Caulochytriales</taxon>
        <taxon>Caulochytriaceae</taxon>
        <taxon>Caulochytrium</taxon>
    </lineage>
</organism>
<dbReference type="SUPFAM" id="SSF50729">
    <property type="entry name" value="PH domain-like"/>
    <property type="match status" value="1"/>
</dbReference>
<feature type="compositionally biased region" description="Low complexity" evidence="3">
    <location>
        <begin position="1265"/>
        <end position="1274"/>
    </location>
</feature>
<dbReference type="SUPFAM" id="SSF46585">
    <property type="entry name" value="HR1 repeat"/>
    <property type="match status" value="1"/>
</dbReference>
<dbReference type="PROSITE" id="PS50081">
    <property type="entry name" value="ZF_DAG_PE_2"/>
    <property type="match status" value="1"/>
</dbReference>
<accession>A0A4P9XDA8</accession>
<feature type="compositionally biased region" description="Low complexity" evidence="3">
    <location>
        <begin position="164"/>
        <end position="173"/>
    </location>
</feature>
<feature type="compositionally biased region" description="Polar residues" evidence="3">
    <location>
        <begin position="1281"/>
        <end position="1295"/>
    </location>
</feature>
<dbReference type="InterPro" id="IPR036274">
    <property type="entry name" value="HR1_rpt_sf"/>
</dbReference>